<organism evidence="1">
    <name type="scientific">marine metagenome</name>
    <dbReference type="NCBI Taxonomy" id="408172"/>
    <lineage>
        <taxon>unclassified sequences</taxon>
        <taxon>metagenomes</taxon>
        <taxon>ecological metagenomes</taxon>
    </lineage>
</organism>
<sequence length="43" mass="5118">MGEAFNRPQQKQIFRDCLAVLETATQPGVIVDSPYRWKRYKFE</sequence>
<evidence type="ECO:0000313" key="1">
    <source>
        <dbReference type="EMBL" id="SUZ65774.1"/>
    </source>
</evidence>
<accession>A0A381PGK4</accession>
<proteinExistence type="predicted"/>
<name>A0A381PGK4_9ZZZZ</name>
<protein>
    <submittedName>
        <fullName evidence="1">Uncharacterized protein</fullName>
    </submittedName>
</protein>
<gene>
    <name evidence="1" type="ORF">METZ01_LOCUS18628</name>
</gene>
<reference evidence="1" key="1">
    <citation type="submission" date="2018-05" db="EMBL/GenBank/DDBJ databases">
        <authorList>
            <person name="Lanie J.A."/>
            <person name="Ng W.-L."/>
            <person name="Kazmierczak K.M."/>
            <person name="Andrzejewski T.M."/>
            <person name="Davidsen T.M."/>
            <person name="Wayne K.J."/>
            <person name="Tettelin H."/>
            <person name="Glass J.I."/>
            <person name="Rusch D."/>
            <person name="Podicherti R."/>
            <person name="Tsui H.-C.T."/>
            <person name="Winkler M.E."/>
        </authorList>
    </citation>
    <scope>NUCLEOTIDE SEQUENCE</scope>
</reference>
<dbReference type="AlphaFoldDB" id="A0A381PGK4"/>
<dbReference type="EMBL" id="UINC01000968">
    <property type="protein sequence ID" value="SUZ65774.1"/>
    <property type="molecule type" value="Genomic_DNA"/>
</dbReference>